<dbReference type="EnsemblMetazoa" id="tetur35g01676.1">
    <property type="protein sequence ID" value="tetur35g01676.1"/>
    <property type="gene ID" value="tetur35g01676"/>
</dbReference>
<dbReference type="EMBL" id="CAEY01001014">
    <property type="status" value="NOT_ANNOTATED_CDS"/>
    <property type="molecule type" value="Genomic_DNA"/>
</dbReference>
<organism evidence="2 3">
    <name type="scientific">Tetranychus urticae</name>
    <name type="common">Two-spotted spider mite</name>
    <dbReference type="NCBI Taxonomy" id="32264"/>
    <lineage>
        <taxon>Eukaryota</taxon>
        <taxon>Metazoa</taxon>
        <taxon>Ecdysozoa</taxon>
        <taxon>Arthropoda</taxon>
        <taxon>Chelicerata</taxon>
        <taxon>Arachnida</taxon>
        <taxon>Acari</taxon>
        <taxon>Acariformes</taxon>
        <taxon>Trombidiformes</taxon>
        <taxon>Prostigmata</taxon>
        <taxon>Eleutherengona</taxon>
        <taxon>Raphignathae</taxon>
        <taxon>Tetranychoidea</taxon>
        <taxon>Tetranychidae</taxon>
        <taxon>Tetranychus</taxon>
    </lineage>
</organism>
<dbReference type="Proteomes" id="UP000015104">
    <property type="component" value="Unassembled WGS sequence"/>
</dbReference>
<dbReference type="AlphaFoldDB" id="T1L3I6"/>
<evidence type="ECO:0000313" key="2">
    <source>
        <dbReference type="EnsemblMetazoa" id="tetur35g01676.1"/>
    </source>
</evidence>
<reference evidence="2" key="2">
    <citation type="submission" date="2015-06" db="UniProtKB">
        <authorList>
            <consortium name="EnsemblMetazoa"/>
        </authorList>
    </citation>
    <scope>IDENTIFICATION</scope>
</reference>
<dbReference type="HOGENOM" id="CLU_1984400_0_0_1"/>
<evidence type="ECO:0000313" key="3">
    <source>
        <dbReference type="Proteomes" id="UP000015104"/>
    </source>
</evidence>
<reference evidence="3" key="1">
    <citation type="submission" date="2011-08" db="EMBL/GenBank/DDBJ databases">
        <authorList>
            <person name="Rombauts S."/>
        </authorList>
    </citation>
    <scope>NUCLEOTIDE SEQUENCE</scope>
    <source>
        <strain evidence="3">London</strain>
    </source>
</reference>
<accession>T1L3I6</accession>
<sequence>MIFILSLIELTLTANLVKRESGKRSLSIPNYPNLPSSLAMDDSSSASPPSSSSSSYPASSSLLSSSSLSIDEPLAINEWLNYLRMTQKLMEEARSWEILQSRINQFGSIEMGQRQKFIGLKQKFLY</sequence>
<evidence type="ECO:0000256" key="1">
    <source>
        <dbReference type="SAM" id="MobiDB-lite"/>
    </source>
</evidence>
<keyword evidence="3" id="KW-1185">Reference proteome</keyword>
<proteinExistence type="predicted"/>
<protein>
    <submittedName>
        <fullName evidence="2">Uncharacterized protein</fullName>
    </submittedName>
</protein>
<name>T1L3I6_TETUR</name>
<feature type="region of interest" description="Disordered" evidence="1">
    <location>
        <begin position="39"/>
        <end position="67"/>
    </location>
</feature>